<proteinExistence type="predicted"/>
<dbReference type="Pfam" id="PF03551">
    <property type="entry name" value="PadR"/>
    <property type="match status" value="1"/>
</dbReference>
<dbReference type="Proteomes" id="UP000612362">
    <property type="component" value="Unassembled WGS sequence"/>
</dbReference>
<dbReference type="PANTHER" id="PTHR33169:SF26">
    <property type="entry name" value="CONSERVED PROTEIN"/>
    <property type="match status" value="1"/>
</dbReference>
<dbReference type="RefSeq" id="WP_220192320.1">
    <property type="nucleotide sequence ID" value="NZ_BNJF01000001.1"/>
</dbReference>
<reference evidence="2" key="1">
    <citation type="submission" date="2020-10" db="EMBL/GenBank/DDBJ databases">
        <title>Taxonomic study of unclassified bacteria belonging to the class Ktedonobacteria.</title>
        <authorList>
            <person name="Yabe S."/>
            <person name="Wang C.M."/>
            <person name="Zheng Y."/>
            <person name="Sakai Y."/>
            <person name="Cavaletti L."/>
            <person name="Monciardini P."/>
            <person name="Donadio S."/>
        </authorList>
    </citation>
    <scope>NUCLEOTIDE SEQUENCE</scope>
    <source>
        <strain evidence="2">SOSP1-1</strain>
    </source>
</reference>
<protein>
    <recommendedName>
        <fullName evidence="1">Transcription regulator PadR N-terminal domain-containing protein</fullName>
    </recommendedName>
</protein>
<evidence type="ECO:0000313" key="3">
    <source>
        <dbReference type="Proteomes" id="UP000612362"/>
    </source>
</evidence>
<dbReference type="EMBL" id="BNJF01000001">
    <property type="protein sequence ID" value="GHO42817.1"/>
    <property type="molecule type" value="Genomic_DNA"/>
</dbReference>
<organism evidence="2 3">
    <name type="scientific">Ktedonospora formicarum</name>
    <dbReference type="NCBI Taxonomy" id="2778364"/>
    <lineage>
        <taxon>Bacteria</taxon>
        <taxon>Bacillati</taxon>
        <taxon>Chloroflexota</taxon>
        <taxon>Ktedonobacteria</taxon>
        <taxon>Ktedonobacterales</taxon>
        <taxon>Ktedonobacteraceae</taxon>
        <taxon>Ktedonospora</taxon>
    </lineage>
</organism>
<dbReference type="InterPro" id="IPR052509">
    <property type="entry name" value="Metal_resp_DNA-bind_regulator"/>
</dbReference>
<evidence type="ECO:0000313" key="2">
    <source>
        <dbReference type="EMBL" id="GHO42817.1"/>
    </source>
</evidence>
<evidence type="ECO:0000259" key="1">
    <source>
        <dbReference type="Pfam" id="PF03551"/>
    </source>
</evidence>
<dbReference type="SUPFAM" id="SSF46785">
    <property type="entry name" value="Winged helix' DNA-binding domain"/>
    <property type="match status" value="1"/>
</dbReference>
<name>A0A8J3HY76_9CHLR</name>
<dbReference type="InterPro" id="IPR036390">
    <property type="entry name" value="WH_DNA-bd_sf"/>
</dbReference>
<accession>A0A8J3HY76</accession>
<dbReference type="PANTHER" id="PTHR33169">
    <property type="entry name" value="PADR-FAMILY TRANSCRIPTIONAL REGULATOR"/>
    <property type="match status" value="1"/>
</dbReference>
<dbReference type="InterPro" id="IPR036388">
    <property type="entry name" value="WH-like_DNA-bd_sf"/>
</dbReference>
<comment type="caution">
    <text evidence="2">The sequence shown here is derived from an EMBL/GenBank/DDBJ whole genome shotgun (WGS) entry which is preliminary data.</text>
</comment>
<sequence>MYELLILGHLYAAPAHGYLIAKIINDMIGPYARFSNGRLYPLLTKLEQNELIAIDASVQAEQSNRPFRAYCITESGRKRFRSLMMDISSNPGEYQRIFLQKASFFSYITQAERLYLIEHFLNYCQTHILHLQNEMEDMTQNHHSYGAKWTPVYQRDVFETVEHVITQWQLEYSWAQHLKDRELADTDAMEKGAEN</sequence>
<keyword evidence="3" id="KW-1185">Reference proteome</keyword>
<gene>
    <name evidence="2" type="ORF">KSX_09800</name>
</gene>
<dbReference type="AlphaFoldDB" id="A0A8J3HY76"/>
<feature type="domain" description="Transcription regulator PadR N-terminal" evidence="1">
    <location>
        <begin position="6"/>
        <end position="81"/>
    </location>
</feature>
<dbReference type="Gene3D" id="1.10.10.10">
    <property type="entry name" value="Winged helix-like DNA-binding domain superfamily/Winged helix DNA-binding domain"/>
    <property type="match status" value="1"/>
</dbReference>
<dbReference type="InterPro" id="IPR005149">
    <property type="entry name" value="Tscrpt_reg_PadR_N"/>
</dbReference>